<dbReference type="Gene3D" id="3.30.450.40">
    <property type="match status" value="1"/>
</dbReference>
<dbReference type="SMART" id="SM00471">
    <property type="entry name" value="HDc"/>
    <property type="match status" value="1"/>
</dbReference>
<dbReference type="InterPro" id="IPR003018">
    <property type="entry name" value="GAF"/>
</dbReference>
<dbReference type="EMBL" id="CP031223">
    <property type="protein sequence ID" value="QFF97785.1"/>
    <property type="molecule type" value="Genomic_DNA"/>
</dbReference>
<reference evidence="2 3" key="1">
    <citation type="submission" date="2018-07" db="EMBL/GenBank/DDBJ databases">
        <title>Complete genome sequence of Psychrobacillus sp. PB01, isolated from iceberg, and comparative genome analysis of Psychrobacillus strains.</title>
        <authorList>
            <person name="Lee P.C."/>
        </authorList>
    </citation>
    <scope>NUCLEOTIDE SEQUENCE [LARGE SCALE GENOMIC DNA]</scope>
    <source>
        <strain evidence="2 3">PB01</strain>
    </source>
</reference>
<dbReference type="Pfam" id="PF01590">
    <property type="entry name" value="GAF"/>
    <property type="match status" value="1"/>
</dbReference>
<sequence length="381" mass="43400">MHDNKEPIILNEHEHLDSNKMLSIIFDYMSQISLETNHEKLLMKMADLGKELVLADRCTVWLHNPLENNIWTVVAHGIEKIIVPENSGLIGHCVITGKAMIVEDAYLDKRFNQEVDQETGYRTRSILCIPFHNTKGEVIGAFQAINKMTASRKFNDKDLEILSLAASYASKSLESSILMYELIETQKEMIETMGEIGESRSQETGNHVKRVAKYSYLLAILAGLSEEEALLLKHASPMHDIGKVATPDRILLKPGKLTEDEYEIMKQHAVIGYNVFKHSRRDLLRAAATIAHEHHEKWDGTGYPNGLSGEAIHIFGRITAIADVFDALGSDRVYKKAWQMDDIIHYMIEQQGKQFDPILTQLFIDHVDEFIKISDQYHDQM</sequence>
<protein>
    <submittedName>
        <fullName evidence="2">HD domain-containing protein</fullName>
    </submittedName>
</protein>
<evidence type="ECO:0000259" key="1">
    <source>
        <dbReference type="PROSITE" id="PS51832"/>
    </source>
</evidence>
<organism evidence="2 3">
    <name type="scientific">Psychrobacillus glaciei</name>
    <dbReference type="NCBI Taxonomy" id="2283160"/>
    <lineage>
        <taxon>Bacteria</taxon>
        <taxon>Bacillati</taxon>
        <taxon>Bacillota</taxon>
        <taxon>Bacilli</taxon>
        <taxon>Bacillales</taxon>
        <taxon>Bacillaceae</taxon>
        <taxon>Psychrobacillus</taxon>
    </lineage>
</organism>
<dbReference type="AlphaFoldDB" id="A0A5J6SIK9"/>
<dbReference type="RefSeq" id="WP_151698729.1">
    <property type="nucleotide sequence ID" value="NZ_CP031223.1"/>
</dbReference>
<dbReference type="OrthoDB" id="9759601at2"/>
<proteinExistence type="predicted"/>
<gene>
    <name evidence="2" type="ORF">PB01_02570</name>
</gene>
<name>A0A5J6SIK9_9BACI</name>
<dbReference type="KEGG" id="psyo:PB01_02570"/>
<dbReference type="PANTHER" id="PTHR45228">
    <property type="entry name" value="CYCLIC DI-GMP PHOSPHODIESTERASE TM_0186-RELATED"/>
    <property type="match status" value="1"/>
</dbReference>
<keyword evidence="3" id="KW-1185">Reference proteome</keyword>
<dbReference type="InterPro" id="IPR029016">
    <property type="entry name" value="GAF-like_dom_sf"/>
</dbReference>
<dbReference type="Proteomes" id="UP000325517">
    <property type="component" value="Chromosome"/>
</dbReference>
<dbReference type="SUPFAM" id="SSF109604">
    <property type="entry name" value="HD-domain/PDEase-like"/>
    <property type="match status" value="1"/>
</dbReference>
<dbReference type="Pfam" id="PF13487">
    <property type="entry name" value="HD_5"/>
    <property type="match status" value="1"/>
</dbReference>
<dbReference type="InterPro" id="IPR052020">
    <property type="entry name" value="Cyclic_di-GMP/3'3'-cGAMP_PDE"/>
</dbReference>
<evidence type="ECO:0000313" key="3">
    <source>
        <dbReference type="Proteomes" id="UP000325517"/>
    </source>
</evidence>
<dbReference type="PROSITE" id="PS51832">
    <property type="entry name" value="HD_GYP"/>
    <property type="match status" value="1"/>
</dbReference>
<evidence type="ECO:0000313" key="2">
    <source>
        <dbReference type="EMBL" id="QFF97785.1"/>
    </source>
</evidence>
<dbReference type="SMART" id="SM00065">
    <property type="entry name" value="GAF"/>
    <property type="match status" value="1"/>
</dbReference>
<dbReference type="SUPFAM" id="SSF55781">
    <property type="entry name" value="GAF domain-like"/>
    <property type="match status" value="1"/>
</dbReference>
<dbReference type="InterPro" id="IPR003607">
    <property type="entry name" value="HD/PDEase_dom"/>
</dbReference>
<accession>A0A5J6SIK9</accession>
<dbReference type="InterPro" id="IPR037522">
    <property type="entry name" value="HD_GYP_dom"/>
</dbReference>
<dbReference type="CDD" id="cd00077">
    <property type="entry name" value="HDc"/>
    <property type="match status" value="1"/>
</dbReference>
<dbReference type="PANTHER" id="PTHR45228:SF9">
    <property type="entry name" value="3'3'-CGAMP-SPECIFIC PHOSPHODIESTERASE 2"/>
    <property type="match status" value="1"/>
</dbReference>
<feature type="domain" description="HD-GYP" evidence="1">
    <location>
        <begin position="182"/>
        <end position="379"/>
    </location>
</feature>
<dbReference type="Gene3D" id="1.10.3210.10">
    <property type="entry name" value="Hypothetical protein af1432"/>
    <property type="match status" value="1"/>
</dbReference>